<dbReference type="AlphaFoldDB" id="A0A1X6WPE3"/>
<evidence type="ECO:0000256" key="1">
    <source>
        <dbReference type="ARBA" id="ARBA00007257"/>
    </source>
</evidence>
<evidence type="ECO:0000256" key="2">
    <source>
        <dbReference type="ARBA" id="ARBA00022525"/>
    </source>
</evidence>
<gene>
    <name evidence="6" type="ORF">FM121_08850</name>
</gene>
<organism evidence="6 7">
    <name type="scientific">Vagococcus fluvialis bH819</name>
    <dbReference type="NCBI Taxonomy" id="1255619"/>
    <lineage>
        <taxon>Bacteria</taxon>
        <taxon>Bacillati</taxon>
        <taxon>Bacillota</taxon>
        <taxon>Bacilli</taxon>
        <taxon>Lactobacillales</taxon>
        <taxon>Enterococcaceae</taxon>
        <taxon>Vagococcus</taxon>
    </lineage>
</organism>
<accession>A0A1X6WPE3</accession>
<keyword evidence="7" id="KW-1185">Reference proteome</keyword>
<dbReference type="CDD" id="cd00198">
    <property type="entry name" value="vWFA"/>
    <property type="match status" value="1"/>
</dbReference>
<comment type="similarity">
    <text evidence="1">Belongs to the serine-aspartate repeat-containing protein (SDr) family.</text>
</comment>
<dbReference type="EMBL" id="FWFD01000013">
    <property type="protein sequence ID" value="SLM86184.1"/>
    <property type="molecule type" value="Genomic_DNA"/>
</dbReference>
<dbReference type="PANTHER" id="PTHR36108:SF13">
    <property type="entry name" value="COLOSSIN-B-RELATED"/>
    <property type="match status" value="1"/>
</dbReference>
<evidence type="ECO:0000259" key="5">
    <source>
        <dbReference type="PROSITE" id="PS50234"/>
    </source>
</evidence>
<proteinExistence type="inferred from homology"/>
<keyword evidence="3" id="KW-0732">Signal</keyword>
<dbReference type="Pfam" id="PF21426">
    <property type="entry name" value="GBS104-like_Ig"/>
    <property type="match status" value="1"/>
</dbReference>
<evidence type="ECO:0000313" key="7">
    <source>
        <dbReference type="Proteomes" id="UP000195918"/>
    </source>
</evidence>
<keyword evidence="4" id="KW-0472">Membrane</keyword>
<dbReference type="InterPro" id="IPR002035">
    <property type="entry name" value="VWF_A"/>
</dbReference>
<dbReference type="SUPFAM" id="SSF49478">
    <property type="entry name" value="Cna protein B-type domain"/>
    <property type="match status" value="2"/>
</dbReference>
<feature type="transmembrane region" description="Helical" evidence="4">
    <location>
        <begin position="1005"/>
        <end position="1023"/>
    </location>
</feature>
<dbReference type="SMART" id="SM00327">
    <property type="entry name" value="VWA"/>
    <property type="match status" value="1"/>
</dbReference>
<keyword evidence="2" id="KW-0964">Secreted</keyword>
<dbReference type="Proteomes" id="UP000195918">
    <property type="component" value="Unassembled WGS sequence"/>
</dbReference>
<dbReference type="Pfam" id="PF00092">
    <property type="entry name" value="VWA"/>
    <property type="match status" value="1"/>
</dbReference>
<dbReference type="Gene3D" id="2.60.40.10">
    <property type="entry name" value="Immunoglobulins"/>
    <property type="match status" value="2"/>
</dbReference>
<evidence type="ECO:0000256" key="4">
    <source>
        <dbReference type="SAM" id="Phobius"/>
    </source>
</evidence>
<dbReference type="PANTHER" id="PTHR36108">
    <property type="entry name" value="COLOSSIN-B-RELATED"/>
    <property type="match status" value="1"/>
</dbReference>
<dbReference type="InterPro" id="IPR041033">
    <property type="entry name" value="SpaA_PFL_dom_1"/>
</dbReference>
<protein>
    <submittedName>
        <fullName evidence="6">von Willebrand factor type A domain protein</fullName>
    </submittedName>
</protein>
<dbReference type="SUPFAM" id="SSF53300">
    <property type="entry name" value="vWA-like"/>
    <property type="match status" value="1"/>
</dbReference>
<evidence type="ECO:0000256" key="3">
    <source>
        <dbReference type="ARBA" id="ARBA00022729"/>
    </source>
</evidence>
<dbReference type="InterPro" id="IPR013783">
    <property type="entry name" value="Ig-like_fold"/>
</dbReference>
<evidence type="ECO:0000313" key="6">
    <source>
        <dbReference type="EMBL" id="SLM86184.1"/>
    </source>
</evidence>
<name>A0A1X6WPE3_9ENTE</name>
<dbReference type="InterPro" id="IPR036465">
    <property type="entry name" value="vWFA_dom_sf"/>
</dbReference>
<reference evidence="7" key="1">
    <citation type="submission" date="2017-02" db="EMBL/GenBank/DDBJ databases">
        <authorList>
            <person name="Dridi B."/>
        </authorList>
    </citation>
    <scope>NUCLEOTIDE SEQUENCE [LARGE SCALE GENOMIC DNA]</scope>
    <source>
        <strain evidence="7">bH819</strain>
    </source>
</reference>
<dbReference type="PROSITE" id="PS50234">
    <property type="entry name" value="VWFA"/>
    <property type="match status" value="1"/>
</dbReference>
<dbReference type="Gene3D" id="3.40.50.410">
    <property type="entry name" value="von Willebrand factor, type A domain"/>
    <property type="match status" value="1"/>
</dbReference>
<keyword evidence="4" id="KW-0812">Transmembrane</keyword>
<feature type="domain" description="VWFA" evidence="5">
    <location>
        <begin position="292"/>
        <end position="535"/>
    </location>
</feature>
<dbReference type="Gene3D" id="2.60.40.2110">
    <property type="match status" value="1"/>
</dbReference>
<dbReference type="RefSeq" id="WP_179203842.1">
    <property type="nucleotide sequence ID" value="NZ_FWFD01000013.1"/>
</dbReference>
<dbReference type="InterPro" id="IPR049319">
    <property type="entry name" value="GBS104-like_Ig"/>
</dbReference>
<sequence>MANKRINWMIFLVIFLTITTQFFGIKKVNAVNSTRENQQTIESPELYMETNVEKVNDQYTWHVFFNKKKQEKSNEYQMKFKIKSDGEHVEYNSELHFDSNFYKGDLSLIEVNSSEPDGSVDFITDNPNISIEIQMDHKNIESESINKDILKKNIEGPHYLTFNDIDNIKEQITFQKENKKTNKMEINNLRTIQDPFEYQNNQLGNYINHSTNQYIGGLTNQQLINFNFGFENTEGNQKVTNVINKGTGFDRGYHDYGNALLKKTVMPSNEENQFKIQLDLLSGVEIEKKPLDIVLVLDKSSSMKNNNRNNNMIAAVEEFTKELFEEKDGDNIRVALANYWGMPESERGTTKEIQSEVSKFKNGAFSSDPKEINSSKVLTRDPVSGTPITMGLKAGSDVLYNTDFDYGARPEAEKIMVVLTDGAPYTAIKEKRNDHKVQVNEKSKDHYVLTYSQKSYENKDRFYENKGSQEVADATVHYSNKLKSDYPDISVYSIGFGIKGVTNAINTMERIASSADKFYLADDGTSEIVEVFKDIAISFTRPLLNAEVIDPMSQYVDYKGNLKSYALMVKDGDIKVISPNAANFPKYAKNIITEENDSELHLSNITMGNSLKQLDGYRIEYEVELKPEYKDGKFYPTNGSTYVFNKRKDYYHYAVPSIKHPVSQMSIPFEKKWIDGENQWNLRKDISFQLQRKNNQGIWTDVPGQLKNIKKESSGENLKGQFEKVPIEEFGKLISYRIIEISDGKQHVYGYSNPKISKDSVDGSMKDKNIVITNKLLTTDLMLEKVNEANQVIPGVEFTLFRKNPEEQLIDKITSDQQGKINFLNLPVGNYVLKETKPALGYKKHKEITFEIVEKEMNKLSIEGLPKDNKIVNELEDFNLTVEKIDNFNRPVSNVIFKLSGKNFLGESYEVEKESDNPNSNIFTFKNLRPGNYQLEETLSPNEYVGLEKPISVVITKEGIVTVDGEEQSKVITEMGNNISIQVVNQRKGILPHTGGTKNPIRRNLIYAISLLVLILGVFYLYYNRKEKLV</sequence>
<keyword evidence="4" id="KW-1133">Transmembrane helix</keyword>
<dbReference type="Pfam" id="PF17802">
    <property type="entry name" value="SpaA"/>
    <property type="match status" value="2"/>
</dbReference>